<keyword evidence="2" id="KW-0175">Coiled coil</keyword>
<evidence type="ECO:0000256" key="2">
    <source>
        <dbReference type="SAM" id="Coils"/>
    </source>
</evidence>
<keyword evidence="1" id="KW-0862">Zinc</keyword>
<protein>
    <recommendedName>
        <fullName evidence="3">C2H2-type domain-containing protein</fullName>
    </recommendedName>
</protein>
<feature type="domain" description="C2H2-type" evidence="3">
    <location>
        <begin position="104"/>
        <end position="131"/>
    </location>
</feature>
<comment type="caution">
    <text evidence="4">The sequence shown here is derived from an EMBL/GenBank/DDBJ whole genome shotgun (WGS) entry which is preliminary data.</text>
</comment>
<keyword evidence="1" id="KW-0863">Zinc-finger</keyword>
<keyword evidence="1" id="KW-0479">Metal-binding</keyword>
<name>A0A8S3QG65_MYTED</name>
<accession>A0A8S3QG65</accession>
<dbReference type="GO" id="GO:0008270">
    <property type="term" value="F:zinc ion binding"/>
    <property type="evidence" value="ECO:0007669"/>
    <property type="project" value="UniProtKB-KW"/>
</dbReference>
<gene>
    <name evidence="4" type="ORF">MEDL_9225</name>
</gene>
<dbReference type="OrthoDB" id="9882192at2759"/>
<organism evidence="4 5">
    <name type="scientific">Mytilus edulis</name>
    <name type="common">Blue mussel</name>
    <dbReference type="NCBI Taxonomy" id="6550"/>
    <lineage>
        <taxon>Eukaryota</taxon>
        <taxon>Metazoa</taxon>
        <taxon>Spiralia</taxon>
        <taxon>Lophotrochozoa</taxon>
        <taxon>Mollusca</taxon>
        <taxon>Bivalvia</taxon>
        <taxon>Autobranchia</taxon>
        <taxon>Pteriomorphia</taxon>
        <taxon>Mytilida</taxon>
        <taxon>Mytiloidea</taxon>
        <taxon>Mytilidae</taxon>
        <taxon>Mytilinae</taxon>
        <taxon>Mytilus</taxon>
    </lineage>
</organism>
<evidence type="ECO:0000259" key="3">
    <source>
        <dbReference type="PROSITE" id="PS50157"/>
    </source>
</evidence>
<evidence type="ECO:0000256" key="1">
    <source>
        <dbReference type="PROSITE-ProRule" id="PRU00042"/>
    </source>
</evidence>
<dbReference type="InterPro" id="IPR013087">
    <property type="entry name" value="Znf_C2H2_type"/>
</dbReference>
<dbReference type="PROSITE" id="PS00028">
    <property type="entry name" value="ZINC_FINGER_C2H2_1"/>
    <property type="match status" value="1"/>
</dbReference>
<dbReference type="PROSITE" id="PS50157">
    <property type="entry name" value="ZINC_FINGER_C2H2_2"/>
    <property type="match status" value="1"/>
</dbReference>
<dbReference type="Proteomes" id="UP000683360">
    <property type="component" value="Unassembled WGS sequence"/>
</dbReference>
<evidence type="ECO:0000313" key="4">
    <source>
        <dbReference type="EMBL" id="CAG2194220.1"/>
    </source>
</evidence>
<evidence type="ECO:0000313" key="5">
    <source>
        <dbReference type="Proteomes" id="UP000683360"/>
    </source>
</evidence>
<feature type="coiled-coil region" evidence="2">
    <location>
        <begin position="250"/>
        <end position="309"/>
    </location>
</feature>
<reference evidence="4" key="1">
    <citation type="submission" date="2021-03" db="EMBL/GenBank/DDBJ databases">
        <authorList>
            <person name="Bekaert M."/>
        </authorList>
    </citation>
    <scope>NUCLEOTIDE SEQUENCE</scope>
</reference>
<dbReference type="EMBL" id="CAJPWZ010000471">
    <property type="protein sequence ID" value="CAG2194220.1"/>
    <property type="molecule type" value="Genomic_DNA"/>
</dbReference>
<dbReference type="AlphaFoldDB" id="A0A8S3QG65"/>
<sequence>MTMFMMLINNVWTHPSVRIKGTENNLTPLRCADQRCGDGTLHMHCPFCVKTELYHDPVILKAHYRVKHVDKGIDFAGLKILRCCDHCDIVGIIKGEKKFKGAHWHCYKCRNGFNRRDEAIKHYKTHFRNPQTTFQIQIAQEVYPPKYEDEMTSTVVDSTGLSIHPALTEAVMSTVGHELAAISHPTQVSLTNVKSGEIHTSVAAEETVDSSNGQTHHIMIIQEEPPTQVIANDEVNIEVNIEEEKEIAEDQNTDNQLEDLKQKYKKLEVEKILLEQSYKSDISELQSQVNELRNEIADYQKREQDYLEQLSVPLDKNIENILKQMENQHRSLLHQHLLNLKREYKPVPLILNTMSTENHQYLPQNSIELVQEVSPATSMCSSTDNVSSSNLDMPTSMNLEETITQNICNGNNDITDESSEHRIEGTKVHFEKSGSGDPFVVCIQYEDTGDPKCANVMVEMATDDSVETIGEPMVKRVKIS</sequence>
<keyword evidence="5" id="KW-1185">Reference proteome</keyword>
<proteinExistence type="predicted"/>